<protein>
    <submittedName>
        <fullName evidence="5">Serpin peptidase inhibitor, clade E (nexin, plasminogen activator inhibitor type 1), member 3</fullName>
    </submittedName>
</protein>
<dbReference type="GO" id="GO:0043010">
    <property type="term" value="P:camera-type eye development"/>
    <property type="evidence" value="ECO:0007669"/>
    <property type="project" value="Ensembl"/>
</dbReference>
<evidence type="ECO:0000256" key="2">
    <source>
        <dbReference type="SAM" id="Phobius"/>
    </source>
</evidence>
<evidence type="ECO:0000313" key="6">
    <source>
        <dbReference type="Proteomes" id="UP000264820"/>
    </source>
</evidence>
<dbReference type="Proteomes" id="UP000264820">
    <property type="component" value="Unplaced"/>
</dbReference>
<dbReference type="InterPro" id="IPR042178">
    <property type="entry name" value="Serpin_sf_1"/>
</dbReference>
<dbReference type="GO" id="GO:0005615">
    <property type="term" value="C:extracellular space"/>
    <property type="evidence" value="ECO:0007669"/>
    <property type="project" value="InterPro"/>
</dbReference>
<dbReference type="SMART" id="SM00093">
    <property type="entry name" value="SERPIN"/>
    <property type="match status" value="1"/>
</dbReference>
<accession>A0A3Q2YI57</accession>
<dbReference type="Gene3D" id="3.30.497.10">
    <property type="entry name" value="Antithrombin, subunit I, domain 2"/>
    <property type="match status" value="1"/>
</dbReference>
<keyword evidence="2" id="KW-0472">Membrane</keyword>
<feature type="domain" description="Serpin" evidence="4">
    <location>
        <begin position="38"/>
        <end position="395"/>
    </location>
</feature>
<dbReference type="Pfam" id="PF00079">
    <property type="entry name" value="Serpin"/>
    <property type="match status" value="1"/>
</dbReference>
<proteinExistence type="inferred from homology"/>
<dbReference type="InterPro" id="IPR000215">
    <property type="entry name" value="Serpin_fam"/>
</dbReference>
<organism evidence="5 6">
    <name type="scientific">Hippocampus comes</name>
    <name type="common">Tiger tail seahorse</name>
    <dbReference type="NCBI Taxonomy" id="109280"/>
    <lineage>
        <taxon>Eukaryota</taxon>
        <taxon>Metazoa</taxon>
        <taxon>Chordata</taxon>
        <taxon>Craniata</taxon>
        <taxon>Vertebrata</taxon>
        <taxon>Euteleostomi</taxon>
        <taxon>Actinopterygii</taxon>
        <taxon>Neopterygii</taxon>
        <taxon>Teleostei</taxon>
        <taxon>Neoteleostei</taxon>
        <taxon>Acanthomorphata</taxon>
        <taxon>Syngnathiaria</taxon>
        <taxon>Syngnathiformes</taxon>
        <taxon>Syngnathoidei</taxon>
        <taxon>Syngnathidae</taxon>
        <taxon>Hippocampus</taxon>
    </lineage>
</organism>
<evidence type="ECO:0000256" key="3">
    <source>
        <dbReference type="SAM" id="SignalP"/>
    </source>
</evidence>
<comment type="similarity">
    <text evidence="1">Belongs to the serpin family.</text>
</comment>
<dbReference type="InterPro" id="IPR036186">
    <property type="entry name" value="Serpin_sf"/>
</dbReference>
<feature type="transmembrane region" description="Helical" evidence="2">
    <location>
        <begin position="388"/>
        <end position="412"/>
    </location>
</feature>
<dbReference type="GO" id="GO:0004867">
    <property type="term" value="F:serine-type endopeptidase inhibitor activity"/>
    <property type="evidence" value="ECO:0007669"/>
    <property type="project" value="InterPro"/>
</dbReference>
<keyword evidence="3" id="KW-0732">Signal</keyword>
<evidence type="ECO:0000313" key="5">
    <source>
        <dbReference type="Ensembl" id="ENSHCOP00000017741.1"/>
    </source>
</evidence>
<evidence type="ECO:0000259" key="4">
    <source>
        <dbReference type="SMART" id="SM00093"/>
    </source>
</evidence>
<dbReference type="Gene3D" id="2.30.39.10">
    <property type="entry name" value="Alpha-1-antitrypsin, domain 1"/>
    <property type="match status" value="1"/>
</dbReference>
<dbReference type="STRING" id="109280.ENSHCOP00000017741"/>
<dbReference type="AlphaFoldDB" id="A0A3Q2YI57"/>
<dbReference type="SUPFAM" id="SSF56574">
    <property type="entry name" value="Serpins"/>
    <property type="match status" value="1"/>
</dbReference>
<dbReference type="OMA" id="KGNCISY"/>
<dbReference type="GeneTree" id="ENSGT00940000160941"/>
<keyword evidence="2" id="KW-1133">Transmembrane helix</keyword>
<reference evidence="5" key="2">
    <citation type="submission" date="2025-09" db="UniProtKB">
        <authorList>
            <consortium name="Ensembl"/>
        </authorList>
    </citation>
    <scope>IDENTIFICATION</scope>
</reference>
<dbReference type="PANTHER" id="PTHR11461">
    <property type="entry name" value="SERINE PROTEASE INHIBITOR, SERPIN"/>
    <property type="match status" value="1"/>
</dbReference>
<feature type="signal peptide" evidence="3">
    <location>
        <begin position="1"/>
        <end position="21"/>
    </location>
</feature>
<reference evidence="5" key="1">
    <citation type="submission" date="2025-08" db="UniProtKB">
        <authorList>
            <consortium name="Ensembl"/>
        </authorList>
    </citation>
    <scope>IDENTIFICATION</scope>
</reference>
<dbReference type="InterPro" id="IPR042185">
    <property type="entry name" value="Serpin_sf_2"/>
</dbReference>
<keyword evidence="2" id="KW-0812">Transmembrane</keyword>
<sequence>MYWLPASAILALLCLVPPVHSTGSLQAGLRHRQGSFAMALYRAAAQGRVDTNLVVSPSGVAAALGLLQLGARGNTRAQLEAGLGYDVNGTVLTGQRRWCQAVWSGGVATRPRRQTCVLLVQNSIKLDTGFAHKVETWAGSSSGDLSGSGEAQQAEASTLLSSSSLSASQSSWPSGQQMALLSTVTFRGMWQKQFHAVNTHNLHFLLVDGTTVKVPMMHQATEVRFGQFQTSSNQRYAVLDLPYSGLSLSLQVVLPSDRKTPLSSLEAQLSFRHMASWEAGLRRTRMDVFLPRFKMHNKLNLRSTLPAMGIGDAFNPSDADFSGISGLCAQDSLYVSDAFHDVTIEVTEEGTKAAAATAMVLLKRSRSPVFKADRPFLFLLRHIKTGTLFLSVSSLVINTWLTVLHLSLVSYYPIRI</sequence>
<dbReference type="PANTHER" id="PTHR11461:SF129">
    <property type="entry name" value="SERPIN E3"/>
    <property type="match status" value="1"/>
</dbReference>
<keyword evidence="6" id="KW-1185">Reference proteome</keyword>
<evidence type="ECO:0000256" key="1">
    <source>
        <dbReference type="RuleBase" id="RU000411"/>
    </source>
</evidence>
<dbReference type="Ensembl" id="ENSHCOT00000013027.1">
    <property type="protein sequence ID" value="ENSHCOP00000017741.1"/>
    <property type="gene ID" value="ENSHCOG00000001767.1"/>
</dbReference>
<feature type="chain" id="PRO_5018704489" evidence="3">
    <location>
        <begin position="22"/>
        <end position="416"/>
    </location>
</feature>
<dbReference type="InterPro" id="IPR023796">
    <property type="entry name" value="Serpin_dom"/>
</dbReference>
<name>A0A3Q2YI57_HIPCM</name>